<evidence type="ECO:0000256" key="3">
    <source>
        <dbReference type="ARBA" id="ARBA00022692"/>
    </source>
</evidence>
<sequence>MSSPSSYGRSLESTPTWAVAVVVFVLVAISLVLEQILHHVGSWLKKKKKSSLYEALDKIKAGTGGPIYFSIWDTPAPYFYFYIGNFSYTLLPCNFGLGQAKDEEMEVMGERNQDNTVPVLQWSPIQLRNPAGPRSIAWPIKSLEKDSRSIRVGRPDMHSAGRADLTV</sequence>
<proteinExistence type="inferred from homology"/>
<gene>
    <name evidence="9" type="ORF">RD792_008126</name>
</gene>
<keyword evidence="4" id="KW-0611">Plant defense</keyword>
<keyword evidence="10" id="KW-1185">Reference proteome</keyword>
<protein>
    <submittedName>
        <fullName evidence="9">Uncharacterized protein</fullName>
    </submittedName>
</protein>
<keyword evidence="6 8" id="KW-0472">Membrane</keyword>
<evidence type="ECO:0000256" key="7">
    <source>
        <dbReference type="ARBA" id="ARBA00023265"/>
    </source>
</evidence>
<reference evidence="9 10" key="1">
    <citation type="journal article" date="2023" name="bioRxiv">
        <title>Genome report: Whole genome sequence and annotation of Penstemon davidsonii.</title>
        <authorList>
            <person name="Ostevik K.L."/>
            <person name="Alabady M."/>
            <person name="Zhang M."/>
            <person name="Rausher M.D."/>
        </authorList>
    </citation>
    <scope>NUCLEOTIDE SEQUENCE [LARGE SCALE GENOMIC DNA]</scope>
    <source>
        <strain evidence="9">DNT005</strain>
        <tissue evidence="9">Whole leaf</tissue>
    </source>
</reference>
<comment type="caution">
    <text evidence="9">The sequence shown here is derived from an EMBL/GenBank/DDBJ whole genome shotgun (WGS) entry which is preliminary data.</text>
</comment>
<comment type="similarity">
    <text evidence="2">Belongs to the MLO family.</text>
</comment>
<keyword evidence="7" id="KW-0568">Pathogenesis-related protein</keyword>
<dbReference type="InterPro" id="IPR004326">
    <property type="entry name" value="Mlo"/>
</dbReference>
<dbReference type="PANTHER" id="PTHR31942">
    <property type="entry name" value="MLO-LIKE PROTEIN 1"/>
    <property type="match status" value="1"/>
</dbReference>
<name>A0ABR0D883_9LAMI</name>
<dbReference type="Pfam" id="PF03094">
    <property type="entry name" value="Mlo"/>
    <property type="match status" value="1"/>
</dbReference>
<evidence type="ECO:0000313" key="10">
    <source>
        <dbReference type="Proteomes" id="UP001291926"/>
    </source>
</evidence>
<feature type="transmembrane region" description="Helical" evidence="8">
    <location>
        <begin position="16"/>
        <end position="37"/>
    </location>
</feature>
<keyword evidence="5 8" id="KW-1133">Transmembrane helix</keyword>
<dbReference type="PANTHER" id="PTHR31942:SF128">
    <property type="entry name" value="MLO-LIKE PROTEIN"/>
    <property type="match status" value="1"/>
</dbReference>
<evidence type="ECO:0000256" key="4">
    <source>
        <dbReference type="ARBA" id="ARBA00022821"/>
    </source>
</evidence>
<evidence type="ECO:0000256" key="6">
    <source>
        <dbReference type="ARBA" id="ARBA00023136"/>
    </source>
</evidence>
<evidence type="ECO:0000256" key="2">
    <source>
        <dbReference type="ARBA" id="ARBA00006574"/>
    </source>
</evidence>
<evidence type="ECO:0000256" key="5">
    <source>
        <dbReference type="ARBA" id="ARBA00022989"/>
    </source>
</evidence>
<evidence type="ECO:0000256" key="8">
    <source>
        <dbReference type="SAM" id="Phobius"/>
    </source>
</evidence>
<evidence type="ECO:0000256" key="1">
    <source>
        <dbReference type="ARBA" id="ARBA00004141"/>
    </source>
</evidence>
<organism evidence="9 10">
    <name type="scientific">Penstemon davidsonii</name>
    <dbReference type="NCBI Taxonomy" id="160366"/>
    <lineage>
        <taxon>Eukaryota</taxon>
        <taxon>Viridiplantae</taxon>
        <taxon>Streptophyta</taxon>
        <taxon>Embryophyta</taxon>
        <taxon>Tracheophyta</taxon>
        <taxon>Spermatophyta</taxon>
        <taxon>Magnoliopsida</taxon>
        <taxon>eudicotyledons</taxon>
        <taxon>Gunneridae</taxon>
        <taxon>Pentapetalae</taxon>
        <taxon>asterids</taxon>
        <taxon>lamiids</taxon>
        <taxon>Lamiales</taxon>
        <taxon>Plantaginaceae</taxon>
        <taxon>Cheloneae</taxon>
        <taxon>Penstemon</taxon>
    </lineage>
</organism>
<comment type="subcellular location">
    <subcellularLocation>
        <location evidence="1">Membrane</location>
        <topology evidence="1">Multi-pass membrane protein</topology>
    </subcellularLocation>
</comment>
<dbReference type="Proteomes" id="UP001291926">
    <property type="component" value="Unassembled WGS sequence"/>
</dbReference>
<keyword evidence="3 8" id="KW-0812">Transmembrane</keyword>
<evidence type="ECO:0000313" key="9">
    <source>
        <dbReference type="EMBL" id="KAK4485484.1"/>
    </source>
</evidence>
<dbReference type="EMBL" id="JAYDYQ010002533">
    <property type="protein sequence ID" value="KAK4485484.1"/>
    <property type="molecule type" value="Genomic_DNA"/>
</dbReference>
<accession>A0ABR0D883</accession>